<evidence type="ECO:0000256" key="4">
    <source>
        <dbReference type="ARBA" id="ARBA00023125"/>
    </source>
</evidence>
<evidence type="ECO:0000259" key="7">
    <source>
        <dbReference type="PROSITE" id="PS50112"/>
    </source>
</evidence>
<dbReference type="CDD" id="cd00009">
    <property type="entry name" value="AAA"/>
    <property type="match status" value="1"/>
</dbReference>
<keyword evidence="2" id="KW-0067">ATP-binding</keyword>
<dbReference type="Pfam" id="PF25601">
    <property type="entry name" value="AAA_lid_14"/>
    <property type="match status" value="1"/>
</dbReference>
<dbReference type="RefSeq" id="WP_159035999.1">
    <property type="nucleotide sequence ID" value="NZ_CP027777.1"/>
</dbReference>
<dbReference type="InterPro" id="IPR027417">
    <property type="entry name" value="P-loop_NTPase"/>
</dbReference>
<proteinExistence type="predicted"/>
<dbReference type="FunFam" id="3.40.50.300:FF:000006">
    <property type="entry name" value="DNA-binding transcriptional regulator NtrC"/>
    <property type="match status" value="1"/>
</dbReference>
<evidence type="ECO:0000256" key="5">
    <source>
        <dbReference type="ARBA" id="ARBA00023163"/>
    </source>
</evidence>
<dbReference type="InterPro" id="IPR058031">
    <property type="entry name" value="AAA_lid_NorR"/>
</dbReference>
<dbReference type="Proteomes" id="UP000240615">
    <property type="component" value="Chromosome"/>
</dbReference>
<keyword evidence="4" id="KW-0238">DNA-binding</keyword>
<dbReference type="PANTHER" id="PTHR32071:SF57">
    <property type="entry name" value="C4-DICARBOXYLATE TRANSPORT TRANSCRIPTIONAL REGULATORY PROTEIN DCTD"/>
    <property type="match status" value="1"/>
</dbReference>
<dbReference type="SUPFAM" id="SSF46689">
    <property type="entry name" value="Homeodomain-like"/>
    <property type="match status" value="1"/>
</dbReference>
<name>A0ABC8CZQ2_CLOBO</name>
<dbReference type="PROSITE" id="PS50045">
    <property type="entry name" value="SIGMA54_INTERACT_4"/>
    <property type="match status" value="1"/>
</dbReference>
<reference evidence="8 9" key="1">
    <citation type="submission" date="2018-01" db="EMBL/GenBank/DDBJ databases">
        <title>Genetic Diversity of Clostridium botulinum in seafood.</title>
        <authorList>
            <person name="Athira V."/>
            <person name="Arun Jyothi P.V."/>
            <person name="Lalitha K.V."/>
            <person name="Joseph T.C."/>
        </authorList>
    </citation>
    <scope>NUCLEOTIDE SEQUENCE [LARGE SCALE GENOMIC DNA]</scope>
    <source>
        <strain evidence="8 9">Mfbjulcb8</strain>
    </source>
</reference>
<dbReference type="InterPro" id="IPR003593">
    <property type="entry name" value="AAA+_ATPase"/>
</dbReference>
<dbReference type="PROSITE" id="PS50112">
    <property type="entry name" value="PAS"/>
    <property type="match status" value="1"/>
</dbReference>
<dbReference type="InterPro" id="IPR025943">
    <property type="entry name" value="Sigma_54_int_dom_ATP-bd_2"/>
</dbReference>
<dbReference type="Gene3D" id="3.30.450.20">
    <property type="entry name" value="PAS domain"/>
    <property type="match status" value="1"/>
</dbReference>
<dbReference type="PRINTS" id="PR01590">
    <property type="entry name" value="HTHFIS"/>
</dbReference>
<accession>A0ABC8CZQ2</accession>
<dbReference type="PANTHER" id="PTHR32071">
    <property type="entry name" value="TRANSCRIPTIONAL REGULATORY PROTEIN"/>
    <property type="match status" value="1"/>
</dbReference>
<dbReference type="InterPro" id="IPR025662">
    <property type="entry name" value="Sigma_54_int_dom_ATP-bd_1"/>
</dbReference>
<dbReference type="Pfam" id="PF01590">
    <property type="entry name" value="GAF"/>
    <property type="match status" value="1"/>
</dbReference>
<dbReference type="GO" id="GO:0003677">
    <property type="term" value="F:DNA binding"/>
    <property type="evidence" value="ECO:0007669"/>
    <property type="project" value="UniProtKB-KW"/>
</dbReference>
<dbReference type="Gene3D" id="1.10.8.60">
    <property type="match status" value="1"/>
</dbReference>
<protein>
    <submittedName>
        <fullName evidence="8">Sigma-54-dependent Fis family transcriptional regulator</fullName>
    </submittedName>
</protein>
<dbReference type="InterPro" id="IPR002197">
    <property type="entry name" value="HTH_Fis"/>
</dbReference>
<dbReference type="InterPro" id="IPR035965">
    <property type="entry name" value="PAS-like_dom_sf"/>
</dbReference>
<keyword evidence="1" id="KW-0547">Nucleotide-binding</keyword>
<dbReference type="InterPro" id="IPR003018">
    <property type="entry name" value="GAF"/>
</dbReference>
<dbReference type="InterPro" id="IPR002078">
    <property type="entry name" value="Sigma_54_int"/>
</dbReference>
<dbReference type="SMART" id="SM00382">
    <property type="entry name" value="AAA"/>
    <property type="match status" value="1"/>
</dbReference>
<dbReference type="SUPFAM" id="SSF55785">
    <property type="entry name" value="PYP-like sensor domain (PAS domain)"/>
    <property type="match status" value="1"/>
</dbReference>
<evidence type="ECO:0000313" key="8">
    <source>
        <dbReference type="EMBL" id="AVQ40401.1"/>
    </source>
</evidence>
<organism evidence="8 9">
    <name type="scientific">Clostridium botulinum</name>
    <dbReference type="NCBI Taxonomy" id="1491"/>
    <lineage>
        <taxon>Bacteria</taxon>
        <taxon>Bacillati</taxon>
        <taxon>Bacillota</taxon>
        <taxon>Clostridia</taxon>
        <taxon>Eubacteriales</taxon>
        <taxon>Clostridiaceae</taxon>
        <taxon>Clostridium</taxon>
    </lineage>
</organism>
<dbReference type="Gene3D" id="3.40.50.300">
    <property type="entry name" value="P-loop containing nucleotide triphosphate hydrolases"/>
    <property type="match status" value="1"/>
</dbReference>
<dbReference type="PROSITE" id="PS00675">
    <property type="entry name" value="SIGMA54_INTERACT_1"/>
    <property type="match status" value="1"/>
</dbReference>
<dbReference type="AlphaFoldDB" id="A0ABC8CZQ2"/>
<dbReference type="CDD" id="cd00130">
    <property type="entry name" value="PAS"/>
    <property type="match status" value="1"/>
</dbReference>
<dbReference type="PROSITE" id="PS00676">
    <property type="entry name" value="SIGMA54_INTERACT_2"/>
    <property type="match status" value="1"/>
</dbReference>
<gene>
    <name evidence="8" type="ORF">C7M56_17595</name>
</gene>
<feature type="domain" description="PAS" evidence="7">
    <location>
        <begin position="198"/>
        <end position="240"/>
    </location>
</feature>
<evidence type="ECO:0000256" key="1">
    <source>
        <dbReference type="ARBA" id="ARBA00022741"/>
    </source>
</evidence>
<dbReference type="InterPro" id="IPR000014">
    <property type="entry name" value="PAS"/>
</dbReference>
<dbReference type="Pfam" id="PF13426">
    <property type="entry name" value="PAS_9"/>
    <property type="match status" value="1"/>
</dbReference>
<keyword evidence="5" id="KW-0804">Transcription</keyword>
<feature type="domain" description="Sigma-54 factor interaction" evidence="6">
    <location>
        <begin position="327"/>
        <end position="557"/>
    </location>
</feature>
<evidence type="ECO:0000259" key="6">
    <source>
        <dbReference type="PROSITE" id="PS50045"/>
    </source>
</evidence>
<sequence>MKDDFVKEKFCVLKSHEKCNSLEISKDLVYSKKIIRDEELKRELNNNSELIIIATPFMNKLYQFVKGSNFFVILTDGDGCILNVIGDESILKEAFNVKMIPGAYMDEKNMGTNAMGMALSEKSPIQISGEEHYVKAYHRWTCSAAPIKDINGKIIGTLDLTGYSENVHSHTLGMVVAATNAIEKMIELNNYNRALQVSKKSIENVFNSIQRAILRVDLSGAIKTINNNAIELLGFNENDIKSMKMWDLIPDWSMVLDEIYDKGSFVDEDVYVHCLKNKLQLNLSAYPIYDSSMRIIEVTCLLSDIQKTRKLAGKILSGQAIYTFDKIIGESKKLLSIIDYSKKIADSRSTILITGDSGTGKEVFAQSIHNYSDRKDKPFIAVNCGAIPRNLIESELFGYEEGAFTGAKRGGYRGKFENSHGGTIFLDEIGEMPLDMQIKLLRVIEEGVINRIGSSKQIPVNSRIIAATNKDLREEVEKGNFRKDLFYRINVLPVYLPALKERREDIPLLIDYFMNKTSKHLNKRKVAIPPAYMERLMNYHWPGNIRELENIVELIINAESVEIINNINHHSSKEVRDKAKEETMVFNLEIVEKNHIKEVLNKFDGNVSSAAKALGIGRNTLYRKIEKYSLY</sequence>
<dbReference type="SUPFAM" id="SSF52540">
    <property type="entry name" value="P-loop containing nucleoside triphosphate hydrolases"/>
    <property type="match status" value="1"/>
</dbReference>
<dbReference type="InterPro" id="IPR025944">
    <property type="entry name" value="Sigma_54_int_dom_CS"/>
</dbReference>
<dbReference type="Gene3D" id="3.30.450.40">
    <property type="match status" value="1"/>
</dbReference>
<dbReference type="Pfam" id="PF02954">
    <property type="entry name" value="HTH_8"/>
    <property type="match status" value="1"/>
</dbReference>
<evidence type="ECO:0000256" key="3">
    <source>
        <dbReference type="ARBA" id="ARBA00023015"/>
    </source>
</evidence>
<keyword evidence="3" id="KW-0805">Transcription regulation</keyword>
<evidence type="ECO:0000256" key="2">
    <source>
        <dbReference type="ARBA" id="ARBA00022840"/>
    </source>
</evidence>
<evidence type="ECO:0000313" key="9">
    <source>
        <dbReference type="Proteomes" id="UP000240615"/>
    </source>
</evidence>
<dbReference type="Pfam" id="PF00158">
    <property type="entry name" value="Sigma54_activat"/>
    <property type="match status" value="1"/>
</dbReference>
<dbReference type="GO" id="GO:0005524">
    <property type="term" value="F:ATP binding"/>
    <property type="evidence" value="ECO:0007669"/>
    <property type="project" value="UniProtKB-KW"/>
</dbReference>
<dbReference type="Gene3D" id="1.10.10.60">
    <property type="entry name" value="Homeodomain-like"/>
    <property type="match status" value="1"/>
</dbReference>
<dbReference type="InterPro" id="IPR029016">
    <property type="entry name" value="GAF-like_dom_sf"/>
</dbReference>
<dbReference type="EMBL" id="CP027777">
    <property type="protein sequence ID" value="AVQ40401.1"/>
    <property type="molecule type" value="Genomic_DNA"/>
</dbReference>
<dbReference type="PROSITE" id="PS00688">
    <property type="entry name" value="SIGMA54_INTERACT_3"/>
    <property type="match status" value="1"/>
</dbReference>
<dbReference type="InterPro" id="IPR009057">
    <property type="entry name" value="Homeodomain-like_sf"/>
</dbReference>